<protein>
    <submittedName>
        <fullName evidence="2">Uncharacterized protein</fullName>
    </submittedName>
</protein>
<keyword evidence="3" id="KW-1185">Reference proteome</keyword>
<evidence type="ECO:0000256" key="1">
    <source>
        <dbReference type="SAM" id="SignalP"/>
    </source>
</evidence>
<reference evidence="2" key="1">
    <citation type="journal article" date="2023" name="Mol. Phylogenet. Evol.">
        <title>Genome-scale phylogeny and comparative genomics of the fungal order Sordariales.</title>
        <authorList>
            <person name="Hensen N."/>
            <person name="Bonometti L."/>
            <person name="Westerberg I."/>
            <person name="Brannstrom I.O."/>
            <person name="Guillou S."/>
            <person name="Cros-Aarteil S."/>
            <person name="Calhoun S."/>
            <person name="Haridas S."/>
            <person name="Kuo A."/>
            <person name="Mondo S."/>
            <person name="Pangilinan J."/>
            <person name="Riley R."/>
            <person name="LaButti K."/>
            <person name="Andreopoulos B."/>
            <person name="Lipzen A."/>
            <person name="Chen C."/>
            <person name="Yan M."/>
            <person name="Daum C."/>
            <person name="Ng V."/>
            <person name="Clum A."/>
            <person name="Steindorff A."/>
            <person name="Ohm R.A."/>
            <person name="Martin F."/>
            <person name="Silar P."/>
            <person name="Natvig D.O."/>
            <person name="Lalanne C."/>
            <person name="Gautier V."/>
            <person name="Ament-Velasquez S.L."/>
            <person name="Kruys A."/>
            <person name="Hutchinson M.I."/>
            <person name="Powell A.J."/>
            <person name="Barry K."/>
            <person name="Miller A.N."/>
            <person name="Grigoriev I.V."/>
            <person name="Debuchy R."/>
            <person name="Gladieux P."/>
            <person name="Hiltunen Thoren M."/>
            <person name="Johannesson H."/>
        </authorList>
    </citation>
    <scope>NUCLEOTIDE SEQUENCE</scope>
    <source>
        <strain evidence="2">CBS 103.79</strain>
    </source>
</reference>
<evidence type="ECO:0000313" key="3">
    <source>
        <dbReference type="Proteomes" id="UP001303889"/>
    </source>
</evidence>
<evidence type="ECO:0000313" key="2">
    <source>
        <dbReference type="EMBL" id="KAK3897096.1"/>
    </source>
</evidence>
<comment type="caution">
    <text evidence="2">The sequence shown here is derived from an EMBL/GenBank/DDBJ whole genome shotgun (WGS) entry which is preliminary data.</text>
</comment>
<dbReference type="EMBL" id="MU856275">
    <property type="protein sequence ID" value="KAK3897096.1"/>
    <property type="molecule type" value="Genomic_DNA"/>
</dbReference>
<name>A0AAN6RP73_9PEZI</name>
<dbReference type="Proteomes" id="UP001303889">
    <property type="component" value="Unassembled WGS sequence"/>
</dbReference>
<keyword evidence="1" id="KW-0732">Signal</keyword>
<sequence length="154" mass="15703">MHLTSNNLVLLGMLLGLCSAAPAPAPVEIDDPGFSLLPPTCIGFVDGAIKTPTCFTATTITTVTPSTCVKPKCTNGPIACPMYIKLTTTSVPCSTDCCPKTPTATITKKIPCPTCTTTCVIPTQTITVTTGCKTTPPVTGPILTGAPTATFVIG</sequence>
<proteinExistence type="predicted"/>
<gene>
    <name evidence="2" type="ORF">C8A05DRAFT_39353</name>
</gene>
<feature type="signal peptide" evidence="1">
    <location>
        <begin position="1"/>
        <end position="20"/>
    </location>
</feature>
<dbReference type="AlphaFoldDB" id="A0AAN6RP73"/>
<organism evidence="2 3">
    <name type="scientific">Staphylotrichum tortipilum</name>
    <dbReference type="NCBI Taxonomy" id="2831512"/>
    <lineage>
        <taxon>Eukaryota</taxon>
        <taxon>Fungi</taxon>
        <taxon>Dikarya</taxon>
        <taxon>Ascomycota</taxon>
        <taxon>Pezizomycotina</taxon>
        <taxon>Sordariomycetes</taxon>
        <taxon>Sordariomycetidae</taxon>
        <taxon>Sordariales</taxon>
        <taxon>Chaetomiaceae</taxon>
        <taxon>Staphylotrichum</taxon>
    </lineage>
</organism>
<accession>A0AAN6RP73</accession>
<reference evidence="2" key="2">
    <citation type="submission" date="2023-05" db="EMBL/GenBank/DDBJ databases">
        <authorList>
            <consortium name="Lawrence Berkeley National Laboratory"/>
            <person name="Steindorff A."/>
            <person name="Hensen N."/>
            <person name="Bonometti L."/>
            <person name="Westerberg I."/>
            <person name="Brannstrom I.O."/>
            <person name="Guillou S."/>
            <person name="Cros-Aarteil S."/>
            <person name="Calhoun S."/>
            <person name="Haridas S."/>
            <person name="Kuo A."/>
            <person name="Mondo S."/>
            <person name="Pangilinan J."/>
            <person name="Riley R."/>
            <person name="Labutti K."/>
            <person name="Andreopoulos B."/>
            <person name="Lipzen A."/>
            <person name="Chen C."/>
            <person name="Yanf M."/>
            <person name="Daum C."/>
            <person name="Ng V."/>
            <person name="Clum A."/>
            <person name="Ohm R."/>
            <person name="Martin F."/>
            <person name="Silar P."/>
            <person name="Natvig D."/>
            <person name="Lalanne C."/>
            <person name="Gautier V."/>
            <person name="Ament-Velasquez S.L."/>
            <person name="Kruys A."/>
            <person name="Hutchinson M.I."/>
            <person name="Powell A.J."/>
            <person name="Barry K."/>
            <person name="Miller A.N."/>
            <person name="Grigoriev I.V."/>
            <person name="Debuchy R."/>
            <person name="Gladieux P."/>
            <person name="Thoren M.H."/>
            <person name="Johannesson H."/>
        </authorList>
    </citation>
    <scope>NUCLEOTIDE SEQUENCE</scope>
    <source>
        <strain evidence="2">CBS 103.79</strain>
    </source>
</reference>
<feature type="chain" id="PRO_5042850421" evidence="1">
    <location>
        <begin position="21"/>
        <end position="154"/>
    </location>
</feature>